<feature type="transmembrane region" description="Helical" evidence="1">
    <location>
        <begin position="52"/>
        <end position="73"/>
    </location>
</feature>
<protein>
    <submittedName>
        <fullName evidence="3">Dual specificity protein phosphatase family protein</fullName>
    </submittedName>
</protein>
<dbReference type="PANTHER" id="PTHR47216:SF4">
    <property type="entry name" value="OS01G0859400 PROTEIN"/>
    <property type="match status" value="1"/>
</dbReference>
<dbReference type="CDD" id="cd14527">
    <property type="entry name" value="DSP_bac"/>
    <property type="match status" value="1"/>
</dbReference>
<dbReference type="InterPro" id="IPR020422">
    <property type="entry name" value="TYR_PHOSPHATASE_DUAL_dom"/>
</dbReference>
<feature type="domain" description="Tyrosine specific protein phosphatases" evidence="2">
    <location>
        <begin position="396"/>
        <end position="465"/>
    </location>
</feature>
<dbReference type="PROSITE" id="PS50056">
    <property type="entry name" value="TYR_PHOSPHATASE_2"/>
    <property type="match status" value="1"/>
</dbReference>
<dbReference type="SMART" id="SM00195">
    <property type="entry name" value="DSPc"/>
    <property type="match status" value="1"/>
</dbReference>
<dbReference type="EMBL" id="JABWRE010000004">
    <property type="protein sequence ID" value="MBC3440734.1"/>
    <property type="molecule type" value="Genomic_DNA"/>
</dbReference>
<dbReference type="InterPro" id="IPR000387">
    <property type="entry name" value="Tyr_Pase_dom"/>
</dbReference>
<dbReference type="SUPFAM" id="SSF52799">
    <property type="entry name" value="(Phosphotyrosine protein) phosphatases II"/>
    <property type="match status" value="1"/>
</dbReference>
<dbReference type="InterPro" id="IPR000340">
    <property type="entry name" value="Dual-sp_phosphatase_cat-dom"/>
</dbReference>
<organism evidence="3">
    <name type="scientific">Pseudomonas urmiensis</name>
    <dbReference type="NCBI Taxonomy" id="2745493"/>
    <lineage>
        <taxon>Bacteria</taxon>
        <taxon>Pseudomonadati</taxon>
        <taxon>Pseudomonadota</taxon>
        <taxon>Gammaproteobacteria</taxon>
        <taxon>Pseudomonadales</taxon>
        <taxon>Pseudomonadaceae</taxon>
        <taxon>Pseudomonas</taxon>
    </lineage>
</organism>
<feature type="transmembrane region" description="Helical" evidence="1">
    <location>
        <begin position="241"/>
        <end position="261"/>
    </location>
</feature>
<proteinExistence type="predicted"/>
<feature type="transmembrane region" description="Helical" evidence="1">
    <location>
        <begin position="219"/>
        <end position="235"/>
    </location>
</feature>
<feature type="transmembrane region" description="Helical" evidence="1">
    <location>
        <begin position="130"/>
        <end position="149"/>
    </location>
</feature>
<dbReference type="AlphaFoldDB" id="A0A923FWS3"/>
<dbReference type="PANTHER" id="PTHR47216">
    <property type="match status" value="1"/>
</dbReference>
<evidence type="ECO:0000259" key="2">
    <source>
        <dbReference type="PROSITE" id="PS50056"/>
    </source>
</evidence>
<sequence>MSREPGLIRRGVLWLLLLGPFFFLSYGLANTYTASRDDVGSLVFAWETQMPLWPWTIIPYWSIDLLYGLSFLLPRSRREMDRHALALLTAQLICVASFLLWPLRFTFERPELGGLFGWLFDVLMGFDKPFNQAPSLHIALLVIIWTMFARHVRHPIGRIVLHGWMGLIGVSVLTTWQHHFIDLPTGALVGVLCVWLWPGEGRLPLRQARLAGDRKRWRLALRYALGAALCAWPGLAMGGAWLWLLWPAVSLLLVALNYALLGADGFQKGADGRLSVAAGWLLAPYLLGAWLNCRLWTRRHPQADEVCDGVYLGRIPGRGEANEFVAIVDLCAELPCRAVVACAGPFAGKPAPTEISVDAAAPVGARLPAKVPAQATTTSQPSYKSLPTLDLVIPDAALLRKAAETIEQLHHRGPVLVCCALGYSRSASAVAAWLLHSGRCADISEAEARIRQARPGVVLHPGHRLALQQLGAQA</sequence>
<gene>
    <name evidence="4" type="ORF">HU737_000095</name>
    <name evidence="3" type="ORF">HU737_08590</name>
</gene>
<accession>A0A923FWS3</accession>
<comment type="caution">
    <text evidence="3">The sequence shown here is derived from an EMBL/GenBank/DDBJ whole genome shotgun (WGS) entry which is preliminary data.</text>
</comment>
<feature type="transmembrane region" description="Helical" evidence="1">
    <location>
        <begin position="85"/>
        <end position="103"/>
    </location>
</feature>
<feature type="transmembrane region" description="Helical" evidence="1">
    <location>
        <begin position="12"/>
        <end position="32"/>
    </location>
</feature>
<keyword evidence="1" id="KW-1133">Transmembrane helix</keyword>
<feature type="transmembrane region" description="Helical" evidence="1">
    <location>
        <begin position="180"/>
        <end position="198"/>
    </location>
</feature>
<reference evidence="3" key="1">
    <citation type="journal article" date="2020" name="Microorganisms">
        <title>Reliable Identification of Environmental Pseudomonas Isolates Using the rpoD Gene.</title>
        <authorList>
            <consortium name="The Broad Institute Genome Sequencing Platform"/>
            <person name="Girard L."/>
            <person name="Lood C."/>
            <person name="Rokni-Zadeh H."/>
            <person name="van Noort V."/>
            <person name="Lavigne R."/>
            <person name="De Mot R."/>
        </authorList>
    </citation>
    <scope>NUCLEOTIDE SEQUENCE</scope>
    <source>
        <strain evidence="3">SWRI10</strain>
    </source>
</reference>
<dbReference type="CDD" id="cd03386">
    <property type="entry name" value="PAP2_Aur1_like"/>
    <property type="match status" value="1"/>
</dbReference>
<evidence type="ECO:0000313" key="3">
    <source>
        <dbReference type="EMBL" id="MBC3440734.1"/>
    </source>
</evidence>
<feature type="transmembrane region" description="Helical" evidence="1">
    <location>
        <begin position="273"/>
        <end position="291"/>
    </location>
</feature>
<dbReference type="Pfam" id="PF00782">
    <property type="entry name" value="DSPc"/>
    <property type="match status" value="1"/>
</dbReference>
<reference evidence="4" key="3">
    <citation type="submission" date="2021-06" db="EMBL/GenBank/DDBJ databases">
        <title>Updating the genus Pseudomonas: Description of 43 new species and partition of the Pseudomonas putida group.</title>
        <authorList>
            <person name="Girard L."/>
            <person name="Lood C."/>
            <person name="Vandamme P."/>
            <person name="Rokni-Zadeh H."/>
            <person name="Van Noort V."/>
            <person name="Hofte M."/>
            <person name="Lavigne R."/>
            <person name="De Mot R."/>
        </authorList>
    </citation>
    <scope>NUCLEOTIDE SEQUENCE</scope>
    <source>
        <strain evidence="4">SWRI10</strain>
    </source>
</reference>
<dbReference type="RefSeq" id="WP_186554281.1">
    <property type="nucleotide sequence ID" value="NZ_JABWRE020000001.1"/>
</dbReference>
<evidence type="ECO:0000256" key="1">
    <source>
        <dbReference type="SAM" id="Phobius"/>
    </source>
</evidence>
<name>A0A923FWS3_9PSED</name>
<reference evidence="3" key="2">
    <citation type="submission" date="2020-07" db="EMBL/GenBank/DDBJ databases">
        <authorList>
            <person name="Lood C."/>
            <person name="Girard L."/>
        </authorList>
    </citation>
    <scope>NUCLEOTIDE SEQUENCE</scope>
    <source>
        <strain evidence="3">SWRI10</strain>
    </source>
</reference>
<keyword evidence="1" id="KW-0812">Transmembrane</keyword>
<dbReference type="EMBL" id="JABWRE020000001">
    <property type="protein sequence ID" value="MBV4534373.1"/>
    <property type="molecule type" value="Genomic_DNA"/>
</dbReference>
<dbReference type="Proteomes" id="UP000599879">
    <property type="component" value="Unassembled WGS sequence"/>
</dbReference>
<evidence type="ECO:0000313" key="4">
    <source>
        <dbReference type="EMBL" id="MBV4534373.1"/>
    </source>
</evidence>
<feature type="transmembrane region" description="Helical" evidence="1">
    <location>
        <begin position="156"/>
        <end position="174"/>
    </location>
</feature>
<dbReference type="Gene3D" id="3.90.190.10">
    <property type="entry name" value="Protein tyrosine phosphatase superfamily"/>
    <property type="match status" value="1"/>
</dbReference>
<keyword evidence="1" id="KW-0472">Membrane</keyword>
<dbReference type="InterPro" id="IPR029021">
    <property type="entry name" value="Prot-tyrosine_phosphatase-like"/>
</dbReference>